<protein>
    <recommendedName>
        <fullName evidence="7">Bifunctional inhibitor/plant lipid transfer protein/seed storage helical domain-containing protein</fullName>
    </recommendedName>
</protein>
<evidence type="ECO:0000256" key="4">
    <source>
        <dbReference type="ARBA" id="ARBA00023180"/>
    </source>
</evidence>
<evidence type="ECO:0000256" key="1">
    <source>
        <dbReference type="ARBA" id="ARBA00009748"/>
    </source>
</evidence>
<dbReference type="Pfam" id="PF14368">
    <property type="entry name" value="LTP_2"/>
    <property type="match status" value="1"/>
</dbReference>
<dbReference type="InterPro" id="IPR016140">
    <property type="entry name" value="Bifunc_inhib/LTP/seed_store"/>
</dbReference>
<organism evidence="8 9">
    <name type="scientific">Digitaria exilis</name>
    <dbReference type="NCBI Taxonomy" id="1010633"/>
    <lineage>
        <taxon>Eukaryota</taxon>
        <taxon>Viridiplantae</taxon>
        <taxon>Streptophyta</taxon>
        <taxon>Embryophyta</taxon>
        <taxon>Tracheophyta</taxon>
        <taxon>Spermatophyta</taxon>
        <taxon>Magnoliopsida</taxon>
        <taxon>Liliopsida</taxon>
        <taxon>Poales</taxon>
        <taxon>Poaceae</taxon>
        <taxon>PACMAD clade</taxon>
        <taxon>Panicoideae</taxon>
        <taxon>Panicodae</taxon>
        <taxon>Paniceae</taxon>
        <taxon>Anthephorinae</taxon>
        <taxon>Digitaria</taxon>
    </lineage>
</organism>
<keyword evidence="3" id="KW-1015">Disulfide bond</keyword>
<dbReference type="CDD" id="cd00010">
    <property type="entry name" value="AAI_LTSS"/>
    <property type="match status" value="1"/>
</dbReference>
<comment type="caution">
    <text evidence="8">The sequence shown here is derived from an EMBL/GenBank/DDBJ whole genome shotgun (WGS) entry which is preliminary data.</text>
</comment>
<accession>A0A835B454</accession>
<feature type="chain" id="PRO_5032582909" description="Bifunctional inhibitor/plant lipid transfer protein/seed storage helical domain-containing protein" evidence="6">
    <location>
        <begin position="30"/>
        <end position="174"/>
    </location>
</feature>
<keyword evidence="5" id="KW-0472">Membrane</keyword>
<feature type="domain" description="Bifunctional inhibitor/plant lipid transfer protein/seed storage helical" evidence="7">
    <location>
        <begin position="18"/>
        <end position="109"/>
    </location>
</feature>
<evidence type="ECO:0000256" key="3">
    <source>
        <dbReference type="ARBA" id="ARBA00023157"/>
    </source>
</evidence>
<evidence type="ECO:0000256" key="5">
    <source>
        <dbReference type="SAM" id="Phobius"/>
    </source>
</evidence>
<comment type="similarity">
    <text evidence="1">Belongs to the plant LTP family.</text>
</comment>
<sequence>MAMRMAAVAVAVAVAFVAVMGVLASPAAAQTPSTPDCASKLVPCAPYINTTGTPPEACCGPIKDAVQNDLKCLCGLYETPEIFKAFNINITQALGVSKRCGLADTTEACKGNLPSFRFTAPKQMPFSYSVSSSLVLLVVAGSPSGGGKNSGHRTLSFGLPGLMSLLLALWSVLA</sequence>
<keyword evidence="5" id="KW-0812">Transmembrane</keyword>
<evidence type="ECO:0000256" key="6">
    <source>
        <dbReference type="SAM" id="SignalP"/>
    </source>
</evidence>
<feature type="transmembrane region" description="Helical" evidence="5">
    <location>
        <begin position="154"/>
        <end position="173"/>
    </location>
</feature>
<feature type="signal peptide" evidence="6">
    <location>
        <begin position="1"/>
        <end position="29"/>
    </location>
</feature>
<evidence type="ECO:0000256" key="2">
    <source>
        <dbReference type="ARBA" id="ARBA00022729"/>
    </source>
</evidence>
<gene>
    <name evidence="8" type="ORF">HU200_043096</name>
</gene>
<name>A0A835B454_9POAL</name>
<dbReference type="OrthoDB" id="690947at2759"/>
<keyword evidence="9" id="KW-1185">Reference proteome</keyword>
<keyword evidence="4" id="KW-0325">Glycoprotein</keyword>
<proteinExistence type="inferred from homology"/>
<keyword evidence="2 6" id="KW-0732">Signal</keyword>
<evidence type="ECO:0000259" key="7">
    <source>
        <dbReference type="Pfam" id="PF14368"/>
    </source>
</evidence>
<keyword evidence="5" id="KW-1133">Transmembrane helix</keyword>
<dbReference type="InterPro" id="IPR036312">
    <property type="entry name" value="Bifun_inhib/LTP/seed_sf"/>
</dbReference>
<evidence type="ECO:0000313" key="8">
    <source>
        <dbReference type="EMBL" id="KAF8687406.1"/>
    </source>
</evidence>
<dbReference type="PANTHER" id="PTHR33044">
    <property type="entry name" value="BIFUNCTIONAL INHIBITOR/LIPID-TRANSFER PROTEIN/SEED STORAGE 2S ALBUMIN SUPERFAMILY PROTEIN-RELATED"/>
    <property type="match status" value="1"/>
</dbReference>
<evidence type="ECO:0000313" key="9">
    <source>
        <dbReference type="Proteomes" id="UP000636709"/>
    </source>
</evidence>
<dbReference type="AlphaFoldDB" id="A0A835B454"/>
<dbReference type="Gene3D" id="1.10.110.10">
    <property type="entry name" value="Plant lipid-transfer and hydrophobic proteins"/>
    <property type="match status" value="1"/>
</dbReference>
<dbReference type="InterPro" id="IPR043325">
    <property type="entry name" value="LTSS"/>
</dbReference>
<dbReference type="EMBL" id="JACEFO010002056">
    <property type="protein sequence ID" value="KAF8687406.1"/>
    <property type="molecule type" value="Genomic_DNA"/>
</dbReference>
<dbReference type="SUPFAM" id="SSF47699">
    <property type="entry name" value="Bifunctional inhibitor/lipid-transfer protein/seed storage 2S albumin"/>
    <property type="match status" value="1"/>
</dbReference>
<reference evidence="8" key="1">
    <citation type="submission" date="2020-07" db="EMBL/GenBank/DDBJ databases">
        <title>Genome sequence and genetic diversity analysis of an under-domesticated orphan crop, white fonio (Digitaria exilis).</title>
        <authorList>
            <person name="Bennetzen J.L."/>
            <person name="Chen S."/>
            <person name="Ma X."/>
            <person name="Wang X."/>
            <person name="Yssel A.E.J."/>
            <person name="Chaluvadi S.R."/>
            <person name="Johnson M."/>
            <person name="Gangashetty P."/>
            <person name="Hamidou F."/>
            <person name="Sanogo M.D."/>
            <person name="Zwaenepoel A."/>
            <person name="Wallace J."/>
            <person name="Van De Peer Y."/>
            <person name="Van Deynze A."/>
        </authorList>
    </citation>
    <scope>NUCLEOTIDE SEQUENCE</scope>
    <source>
        <tissue evidence="8">Leaves</tissue>
    </source>
</reference>
<feature type="transmembrane region" description="Helical" evidence="5">
    <location>
        <begin position="125"/>
        <end position="142"/>
    </location>
</feature>
<dbReference type="Proteomes" id="UP000636709">
    <property type="component" value="Unassembled WGS sequence"/>
</dbReference>